<feature type="compositionally biased region" description="Basic and acidic residues" evidence="1">
    <location>
        <begin position="417"/>
        <end position="427"/>
    </location>
</feature>
<dbReference type="Proteomes" id="UP000593566">
    <property type="component" value="Unassembled WGS sequence"/>
</dbReference>
<evidence type="ECO:0000313" key="2">
    <source>
        <dbReference type="EMBL" id="KAF6225008.1"/>
    </source>
</evidence>
<evidence type="ECO:0000313" key="3">
    <source>
        <dbReference type="Proteomes" id="UP000593566"/>
    </source>
</evidence>
<feature type="region of interest" description="Disordered" evidence="1">
    <location>
        <begin position="1"/>
        <end position="192"/>
    </location>
</feature>
<proteinExistence type="predicted"/>
<dbReference type="GeneID" id="59338595"/>
<dbReference type="PRINTS" id="PR01228">
    <property type="entry name" value="EGGSHELL"/>
</dbReference>
<gene>
    <name evidence="2" type="ORF">HO133_010203</name>
</gene>
<comment type="caution">
    <text evidence="2">The sequence shown here is derived from an EMBL/GenBank/DDBJ whole genome shotgun (WGS) entry which is preliminary data.</text>
</comment>
<dbReference type="RefSeq" id="XP_037153875.1">
    <property type="nucleotide sequence ID" value="XM_037301058.1"/>
</dbReference>
<feature type="compositionally biased region" description="Gly residues" evidence="1">
    <location>
        <begin position="176"/>
        <end position="192"/>
    </location>
</feature>
<sequence length="427" mass="41627">MSGYGDDQQSGGGYGGGDSGMSGGQGGQSGGDSGSGGYGGGQSGGDSGSGGYGGGQSGGMGGDSGSGGGYGGGQSGSMGGDSGSGGGYGGGQSGGMGGDSGSGGGYGGGQSGGMGGDSGSGGGYGGGQSGGDSGSGGYGGDSGSGNQSSGGSGNQSGGGSGGGLKGKLMGMAENKFGGGGGGGGSSNNGNQGGSNWRDFYDCPLHLTTTTSNPVCMDPNQCTSGALLDRASADVAQLLRRFENIIAFESVRVALLQQRVGRSRIYGRLTCGGVCRTASKIAMPLPWGPIRWRSRRRHWYDIYNLPIAPNGFKNDGAYMIVARFYGSRAPFSVRVGSVLTVFCPQIRAAEDILSLTRILKEAWLFGKLQTVGSSEAETRAEAAAVKVAAGLSRLRGGNGAEATGSNQEPTGSNGDGRGVGKEGEERTG</sequence>
<keyword evidence="3" id="KW-1185">Reference proteome</keyword>
<reference evidence="2 3" key="1">
    <citation type="journal article" date="2020" name="Genomics">
        <title>Complete, high-quality genomes from long-read metagenomic sequencing of two wolf lichen thalli reveals enigmatic genome architecture.</title>
        <authorList>
            <person name="McKenzie S.K."/>
            <person name="Walston R.F."/>
            <person name="Allen J.L."/>
        </authorList>
    </citation>
    <scope>NUCLEOTIDE SEQUENCE [LARGE SCALE GENOMIC DNA]</scope>
    <source>
        <strain evidence="2">WasteWater1</strain>
    </source>
</reference>
<feature type="region of interest" description="Disordered" evidence="1">
    <location>
        <begin position="394"/>
        <end position="427"/>
    </location>
</feature>
<feature type="compositionally biased region" description="Gly residues" evidence="1">
    <location>
        <begin position="10"/>
        <end position="165"/>
    </location>
</feature>
<name>A0A8H6CKA0_9LECA</name>
<accession>A0A8H6CKA0</accession>
<evidence type="ECO:0000256" key="1">
    <source>
        <dbReference type="SAM" id="MobiDB-lite"/>
    </source>
</evidence>
<protein>
    <submittedName>
        <fullName evidence="2">Uncharacterized protein</fullName>
    </submittedName>
</protein>
<dbReference type="AlphaFoldDB" id="A0A8H6CKA0"/>
<dbReference type="EMBL" id="JACCJB010000008">
    <property type="protein sequence ID" value="KAF6225008.1"/>
    <property type="molecule type" value="Genomic_DNA"/>
</dbReference>
<feature type="compositionally biased region" description="Polar residues" evidence="1">
    <location>
        <begin position="402"/>
        <end position="411"/>
    </location>
</feature>
<organism evidence="2 3">
    <name type="scientific">Letharia lupina</name>
    <dbReference type="NCBI Taxonomy" id="560253"/>
    <lineage>
        <taxon>Eukaryota</taxon>
        <taxon>Fungi</taxon>
        <taxon>Dikarya</taxon>
        <taxon>Ascomycota</taxon>
        <taxon>Pezizomycotina</taxon>
        <taxon>Lecanoromycetes</taxon>
        <taxon>OSLEUM clade</taxon>
        <taxon>Lecanoromycetidae</taxon>
        <taxon>Lecanorales</taxon>
        <taxon>Lecanorineae</taxon>
        <taxon>Parmeliaceae</taxon>
        <taxon>Letharia</taxon>
    </lineage>
</organism>